<proteinExistence type="predicted"/>
<dbReference type="EMBL" id="DTDR01000059">
    <property type="protein sequence ID" value="HGK63394.1"/>
    <property type="molecule type" value="Genomic_DNA"/>
</dbReference>
<comment type="caution">
    <text evidence="1">The sequence shown here is derived from an EMBL/GenBank/DDBJ whole genome shotgun (WGS) entry which is preliminary data.</text>
</comment>
<accession>A0A7V3ZUE1</accession>
<evidence type="ECO:0008006" key="2">
    <source>
        <dbReference type="Google" id="ProtNLM"/>
    </source>
</evidence>
<dbReference type="AlphaFoldDB" id="A0A7V3ZUE1"/>
<protein>
    <recommendedName>
        <fullName evidence="2">CRISPR-associated protein</fullName>
    </recommendedName>
</protein>
<organism evidence="1">
    <name type="scientific">candidate division WOR-3 bacterium</name>
    <dbReference type="NCBI Taxonomy" id="2052148"/>
    <lineage>
        <taxon>Bacteria</taxon>
        <taxon>Bacteria division WOR-3</taxon>
    </lineage>
</organism>
<reference evidence="1" key="1">
    <citation type="journal article" date="2020" name="mSystems">
        <title>Genome- and Community-Level Interaction Insights into Carbon Utilization and Element Cycling Functions of Hydrothermarchaeota in Hydrothermal Sediment.</title>
        <authorList>
            <person name="Zhou Z."/>
            <person name="Liu Y."/>
            <person name="Xu W."/>
            <person name="Pan J."/>
            <person name="Luo Z.H."/>
            <person name="Li M."/>
        </authorList>
    </citation>
    <scope>NUCLEOTIDE SEQUENCE [LARGE SCALE GENOMIC DNA]</scope>
    <source>
        <strain evidence="1">SpSt-697</strain>
    </source>
</reference>
<name>A0A7V3ZUE1_UNCW3</name>
<evidence type="ECO:0000313" key="1">
    <source>
        <dbReference type="EMBL" id="HGK63394.1"/>
    </source>
</evidence>
<gene>
    <name evidence="1" type="ORF">ENU74_02190</name>
</gene>
<sequence>MNKTNQIIYILSLDKGQKEFLFLDKALAVEEINDKNLKFYLIWSGGEKDLEIINYLTKKLGIKKDKIKDFNIFKPFSLEECFKTIRNVKEEVIKEKPSKVIINFSGGNFLLSTVLFYVTFEEVWEDEEGKAPELKVYYTYKYKNEYKNEECSEFMYKDIADYVLGALKNCDYSRAKMLAENIT</sequence>